<protein>
    <submittedName>
        <fullName evidence="2">Cobalamin biosynthesis protein</fullName>
    </submittedName>
</protein>
<dbReference type="RefSeq" id="WP_066873396.1">
    <property type="nucleotide sequence ID" value="NZ_LNQB01000070.1"/>
</dbReference>
<proteinExistence type="predicted"/>
<reference evidence="2 3" key="1">
    <citation type="submission" date="2015-11" db="EMBL/GenBank/DDBJ databases">
        <title>Ensifer anhuiense sp. nov., an effective nitrogen fixation bacterium with Glycine soja.</title>
        <authorList>
            <person name="Yan H."/>
            <person name="Chen W."/>
        </authorList>
    </citation>
    <scope>NUCLEOTIDE SEQUENCE [LARGE SCALE GENOMIC DNA]</scope>
    <source>
        <strain evidence="2 3">LMG 7837</strain>
    </source>
</reference>
<dbReference type="PANTHER" id="PTHR46211">
    <property type="entry name" value="GLYCEROPHOSPHORYL DIESTER PHOSPHODIESTERASE"/>
    <property type="match status" value="1"/>
</dbReference>
<keyword evidence="3" id="KW-1185">Reference proteome</keyword>
<dbReference type="PROSITE" id="PS51704">
    <property type="entry name" value="GP_PDE"/>
    <property type="match status" value="1"/>
</dbReference>
<evidence type="ECO:0000313" key="2">
    <source>
        <dbReference type="EMBL" id="OAP45873.1"/>
    </source>
</evidence>
<comment type="caution">
    <text evidence="2">The sequence shown here is derived from an EMBL/GenBank/DDBJ whole genome shotgun (WGS) entry which is preliminary data.</text>
</comment>
<feature type="domain" description="GP-PDE" evidence="1">
    <location>
        <begin position="13"/>
        <end position="249"/>
    </location>
</feature>
<dbReference type="SUPFAM" id="SSF51695">
    <property type="entry name" value="PLC-like phosphodiesterases"/>
    <property type="match status" value="1"/>
</dbReference>
<dbReference type="InterPro" id="IPR030395">
    <property type="entry name" value="GP_PDE_dom"/>
</dbReference>
<dbReference type="InterPro" id="IPR017946">
    <property type="entry name" value="PLC-like_Pdiesterase_TIM-brl"/>
</dbReference>
<dbReference type="PANTHER" id="PTHR46211:SF1">
    <property type="entry name" value="GLYCEROPHOSPHODIESTER PHOSPHODIESTERASE, CYTOPLASMIC"/>
    <property type="match status" value="1"/>
</dbReference>
<dbReference type="Pfam" id="PF03009">
    <property type="entry name" value="GDPD"/>
    <property type="match status" value="1"/>
</dbReference>
<sequence length="249" mass="26351">MSNWWTDRPERKPLIIAHRGGAALAPENSAEALRAAAQAGADAVETDVRLTRDGALVCIHDADLLRLSGDPRAVADLDLATLRRLLPAVMTLEQALAASGSLGVLLDVKLMESTQLPLVIDAVAAANALDRVMLGLRGVDLITSARGASQDVAILAFLGEPDAIQAAARAGANWFRLWQAALTADRAATVRAAAMRLAVMAGQPRPVPLPEYPPFPVGLIDREGLARLHAFAPDAILLDDPRLAADCFR</sequence>
<evidence type="ECO:0000259" key="1">
    <source>
        <dbReference type="PROSITE" id="PS51704"/>
    </source>
</evidence>
<dbReference type="STRING" id="36856.ATB98_04240"/>
<dbReference type="Proteomes" id="UP000078507">
    <property type="component" value="Unassembled WGS sequence"/>
</dbReference>
<organism evidence="2 3">
    <name type="scientific">Sinorhizobium saheli</name>
    <dbReference type="NCBI Taxonomy" id="36856"/>
    <lineage>
        <taxon>Bacteria</taxon>
        <taxon>Pseudomonadati</taxon>
        <taxon>Pseudomonadota</taxon>
        <taxon>Alphaproteobacteria</taxon>
        <taxon>Hyphomicrobiales</taxon>
        <taxon>Rhizobiaceae</taxon>
        <taxon>Sinorhizobium/Ensifer group</taxon>
        <taxon>Sinorhizobium</taxon>
    </lineage>
</organism>
<name>A0A178YFV3_SINSA</name>
<dbReference type="GO" id="GO:0006629">
    <property type="term" value="P:lipid metabolic process"/>
    <property type="evidence" value="ECO:0007669"/>
    <property type="project" value="InterPro"/>
</dbReference>
<dbReference type="OrthoDB" id="9787897at2"/>
<dbReference type="EMBL" id="LNQB01000070">
    <property type="protein sequence ID" value="OAP45873.1"/>
    <property type="molecule type" value="Genomic_DNA"/>
</dbReference>
<gene>
    <name evidence="2" type="ORF">ATB98_04240</name>
</gene>
<dbReference type="AlphaFoldDB" id="A0A178YFV3"/>
<accession>A0A178YFV3</accession>
<dbReference type="Gene3D" id="3.20.20.190">
    <property type="entry name" value="Phosphatidylinositol (PI) phosphodiesterase"/>
    <property type="match status" value="1"/>
</dbReference>
<dbReference type="GO" id="GO:0008081">
    <property type="term" value="F:phosphoric diester hydrolase activity"/>
    <property type="evidence" value="ECO:0007669"/>
    <property type="project" value="InterPro"/>
</dbReference>
<evidence type="ECO:0000313" key="3">
    <source>
        <dbReference type="Proteomes" id="UP000078507"/>
    </source>
</evidence>